<dbReference type="AlphaFoldDB" id="A0A852V5X0"/>
<evidence type="ECO:0000256" key="2">
    <source>
        <dbReference type="ARBA" id="ARBA00022803"/>
    </source>
</evidence>
<dbReference type="SMART" id="SM00028">
    <property type="entry name" value="TPR"/>
    <property type="match status" value="6"/>
</dbReference>
<feature type="transmembrane region" description="Helical" evidence="5">
    <location>
        <begin position="305"/>
        <end position="324"/>
    </location>
</feature>
<reference evidence="6 7" key="1">
    <citation type="submission" date="2020-07" db="EMBL/GenBank/DDBJ databases">
        <title>Sequencing the genomes of 1000 actinobacteria strains.</title>
        <authorList>
            <person name="Klenk H.-P."/>
        </authorList>
    </citation>
    <scope>NUCLEOTIDE SEQUENCE [LARGE SCALE GENOMIC DNA]</scope>
    <source>
        <strain evidence="6 7">DSM 45763</strain>
    </source>
</reference>
<feature type="transmembrane region" description="Helical" evidence="5">
    <location>
        <begin position="442"/>
        <end position="460"/>
    </location>
</feature>
<feature type="transmembrane region" description="Helical" evidence="5">
    <location>
        <begin position="357"/>
        <end position="380"/>
    </location>
</feature>
<dbReference type="InterPro" id="IPR011990">
    <property type="entry name" value="TPR-like_helical_dom_sf"/>
</dbReference>
<evidence type="ECO:0000256" key="4">
    <source>
        <dbReference type="SAM" id="MobiDB-lite"/>
    </source>
</evidence>
<evidence type="ECO:0000313" key="6">
    <source>
        <dbReference type="EMBL" id="NYF43879.1"/>
    </source>
</evidence>
<dbReference type="Proteomes" id="UP000576393">
    <property type="component" value="Unassembled WGS sequence"/>
</dbReference>
<evidence type="ECO:0000256" key="5">
    <source>
        <dbReference type="SAM" id="Phobius"/>
    </source>
</evidence>
<dbReference type="Gene3D" id="1.25.40.10">
    <property type="entry name" value="Tetratricopeptide repeat domain"/>
    <property type="match status" value="1"/>
</dbReference>
<keyword evidence="2 3" id="KW-0802">TPR repeat</keyword>
<keyword evidence="5" id="KW-0472">Membrane</keyword>
<protein>
    <submittedName>
        <fullName evidence="6">Tetratricopeptide (TPR) repeat protein</fullName>
    </submittedName>
</protein>
<comment type="caution">
    <text evidence="6">The sequence shown here is derived from an EMBL/GenBank/DDBJ whole genome shotgun (WGS) entry which is preliminary data.</text>
</comment>
<keyword evidence="7" id="KW-1185">Reference proteome</keyword>
<organism evidence="6 7">
    <name type="scientific">Streptosporangium sandarakinum</name>
    <dbReference type="NCBI Taxonomy" id="1260955"/>
    <lineage>
        <taxon>Bacteria</taxon>
        <taxon>Bacillati</taxon>
        <taxon>Actinomycetota</taxon>
        <taxon>Actinomycetes</taxon>
        <taxon>Streptosporangiales</taxon>
        <taxon>Streptosporangiaceae</taxon>
        <taxon>Streptosporangium</taxon>
    </lineage>
</organism>
<dbReference type="InterPro" id="IPR019734">
    <property type="entry name" value="TPR_rpt"/>
</dbReference>
<dbReference type="EMBL" id="JACCCO010000003">
    <property type="protein sequence ID" value="NYF43879.1"/>
    <property type="molecule type" value="Genomic_DNA"/>
</dbReference>
<feature type="transmembrane region" description="Helical" evidence="5">
    <location>
        <begin position="386"/>
        <end position="405"/>
    </location>
</feature>
<dbReference type="PANTHER" id="PTHR45586:SF14">
    <property type="entry name" value="TETRATRICOPEPTIDE TPR_2 REPEAT PROTEIN"/>
    <property type="match status" value="1"/>
</dbReference>
<dbReference type="Pfam" id="PF13432">
    <property type="entry name" value="TPR_16"/>
    <property type="match status" value="2"/>
</dbReference>
<evidence type="ECO:0000256" key="3">
    <source>
        <dbReference type="PROSITE-ProRule" id="PRU00339"/>
    </source>
</evidence>
<dbReference type="PANTHER" id="PTHR45586">
    <property type="entry name" value="TPR REPEAT-CONTAINING PROTEIN PA4667"/>
    <property type="match status" value="1"/>
</dbReference>
<evidence type="ECO:0000313" key="7">
    <source>
        <dbReference type="Proteomes" id="UP000576393"/>
    </source>
</evidence>
<evidence type="ECO:0000256" key="1">
    <source>
        <dbReference type="ARBA" id="ARBA00022737"/>
    </source>
</evidence>
<gene>
    <name evidence="6" type="ORF">HDA43_006106</name>
</gene>
<keyword evidence="1" id="KW-0677">Repeat</keyword>
<dbReference type="RefSeq" id="WP_179827651.1">
    <property type="nucleotide sequence ID" value="NZ_JACCCO010000003.1"/>
</dbReference>
<feature type="compositionally biased region" description="Low complexity" evidence="4">
    <location>
        <begin position="49"/>
        <end position="59"/>
    </location>
</feature>
<sequence length="475" mass="49642">MSTTGFQGSGSQSSGFQGSRSQSSGFQGSRSQSSGFQGSGFQGSGFQGSGFQNSGFQGSDSPAVFREDDPAVAVERARTLLGLGRTEAAERELRGVLARDPGHVVAHCLLALALISRRAVDEAVAEAGEAVRLAPDHWYPHHTAGQVLYYADRSEEALRAARAALAIDHGQAQVWELLTRVHADREEWALTAEAARRSLALDPHGSRLTGLLAVALGELGDRAGALAAASDAVRLDPESPSAHLVYGRVHLAFGGARDAARAFREVLRLSPGADQARELLVVALKRRNPLYRAVSRLPGTLGGRWMLALPLIPPLIAVFVLIAVAHWTMWVAESLVTLGLARGSYTRLLFRRGEVRSAALCCAVLLAGAALLGAGVALSLPATGTAGAALLALVTPVQEAAHTAAPRARKVLTGWAGLLASTAAVSPALPALWPALQRPENVPLLAVWAGLGTIWVAAAVRRLLGRVPSHGAAGL</sequence>
<proteinExistence type="predicted"/>
<name>A0A852V5X0_9ACTN</name>
<feature type="region of interest" description="Disordered" evidence="4">
    <location>
        <begin position="1"/>
        <end position="65"/>
    </location>
</feature>
<accession>A0A852V5X0</accession>
<feature type="compositionally biased region" description="Gly residues" evidence="4">
    <location>
        <begin position="37"/>
        <end position="48"/>
    </location>
</feature>
<keyword evidence="5" id="KW-0812">Transmembrane</keyword>
<feature type="compositionally biased region" description="Low complexity" evidence="4">
    <location>
        <begin position="1"/>
        <end position="36"/>
    </location>
</feature>
<dbReference type="InterPro" id="IPR051012">
    <property type="entry name" value="CellSynth/LPSAsmb/PSIAsmb"/>
</dbReference>
<feature type="transmembrane region" description="Helical" evidence="5">
    <location>
        <begin position="412"/>
        <end position="436"/>
    </location>
</feature>
<feature type="repeat" description="TPR" evidence="3">
    <location>
        <begin position="240"/>
        <end position="273"/>
    </location>
</feature>
<dbReference type="PROSITE" id="PS50005">
    <property type="entry name" value="TPR"/>
    <property type="match status" value="1"/>
</dbReference>
<dbReference type="SUPFAM" id="SSF48452">
    <property type="entry name" value="TPR-like"/>
    <property type="match status" value="1"/>
</dbReference>
<keyword evidence="5" id="KW-1133">Transmembrane helix</keyword>